<name>A0A396ACB6_9FIRM</name>
<sequence>MQVIGVSYLFFIITQNGGIFKVKNVLKIEKNEELNYEFGKQNPTSTKLVGFFVCALRHFILSARKGGWQTVSPGETGLFYK</sequence>
<reference evidence="1 2" key="1">
    <citation type="submission" date="2018-08" db="EMBL/GenBank/DDBJ databases">
        <title>A genome reference for cultivated species of the human gut microbiota.</title>
        <authorList>
            <person name="Zou Y."/>
            <person name="Xue W."/>
            <person name="Luo G."/>
        </authorList>
    </citation>
    <scope>NUCLEOTIDE SEQUENCE [LARGE SCALE GENOMIC DNA]</scope>
    <source>
        <strain evidence="1 2">AM32-8LB</strain>
    </source>
</reference>
<evidence type="ECO:0000313" key="2">
    <source>
        <dbReference type="Proteomes" id="UP000266391"/>
    </source>
</evidence>
<comment type="caution">
    <text evidence="1">The sequence shown here is derived from an EMBL/GenBank/DDBJ whole genome shotgun (WGS) entry which is preliminary data.</text>
</comment>
<dbReference type="AlphaFoldDB" id="A0A396ACB6"/>
<evidence type="ECO:0000313" key="1">
    <source>
        <dbReference type="EMBL" id="RHD02949.1"/>
    </source>
</evidence>
<organism evidence="1 2">
    <name type="scientific">Roseburia inulinivorans</name>
    <dbReference type="NCBI Taxonomy" id="360807"/>
    <lineage>
        <taxon>Bacteria</taxon>
        <taxon>Bacillati</taxon>
        <taxon>Bacillota</taxon>
        <taxon>Clostridia</taxon>
        <taxon>Lachnospirales</taxon>
        <taxon>Lachnospiraceae</taxon>
        <taxon>Roseburia</taxon>
    </lineage>
</organism>
<proteinExistence type="predicted"/>
<accession>A0A396ACB6</accession>
<dbReference type="Proteomes" id="UP000266391">
    <property type="component" value="Unassembled WGS sequence"/>
</dbReference>
<dbReference type="EMBL" id="QSIQ01000015">
    <property type="protein sequence ID" value="RHD02949.1"/>
    <property type="molecule type" value="Genomic_DNA"/>
</dbReference>
<gene>
    <name evidence="1" type="ORF">DW813_10475</name>
</gene>
<protein>
    <submittedName>
        <fullName evidence="1">Uncharacterized protein</fullName>
    </submittedName>
</protein>